<protein>
    <recommendedName>
        <fullName evidence="5">Alpha-D-phosphohexomutase alpha/beta/alpha domain-containing protein</fullName>
    </recommendedName>
</protein>
<proteinExistence type="inferred from homology"/>
<dbReference type="Gene3D" id="3.40.120.10">
    <property type="entry name" value="Alpha-D-Glucose-1,6-Bisphosphate, subunit A, domain 3"/>
    <property type="match status" value="1"/>
</dbReference>
<organism evidence="6 7">
    <name type="scientific">Paracerasibacillus soli</name>
    <dbReference type="NCBI Taxonomy" id="480284"/>
    <lineage>
        <taxon>Bacteria</taxon>
        <taxon>Bacillati</taxon>
        <taxon>Bacillota</taxon>
        <taxon>Bacilli</taxon>
        <taxon>Bacillales</taxon>
        <taxon>Bacillaceae</taxon>
        <taxon>Paracerasibacillus</taxon>
    </lineage>
</organism>
<evidence type="ECO:0000313" key="7">
    <source>
        <dbReference type="Proteomes" id="UP001275315"/>
    </source>
</evidence>
<evidence type="ECO:0000256" key="3">
    <source>
        <dbReference type="ARBA" id="ARBA00022842"/>
    </source>
</evidence>
<dbReference type="PANTHER" id="PTHR45745:SF1">
    <property type="entry name" value="PHOSPHOGLUCOMUTASE 2B-RELATED"/>
    <property type="match status" value="1"/>
</dbReference>
<sequence>MENWKNVYEAWMSKEDLDLALKRQLEESNEEQLHEAFYKELTFGTGGMRGILGPGINRMNKYTIRKVVSGLADYLLVACVNVKDRGVVVAYDSRYMSKEFALETAKVLGMYGIKTYVFKTIHPTPLLSFAVRYLGTVAGVMITASHNPPNIMALKCTMKMVAR</sequence>
<dbReference type="RefSeq" id="WP_320380343.1">
    <property type="nucleotide sequence ID" value="NZ_JAWDIQ010000002.1"/>
</dbReference>
<dbReference type="EMBL" id="JAWDIQ010000002">
    <property type="protein sequence ID" value="MDY0409545.1"/>
    <property type="molecule type" value="Genomic_DNA"/>
</dbReference>
<evidence type="ECO:0000313" key="6">
    <source>
        <dbReference type="EMBL" id="MDY0409545.1"/>
    </source>
</evidence>
<dbReference type="SUPFAM" id="SSF53738">
    <property type="entry name" value="Phosphoglucomutase, first 3 domains"/>
    <property type="match status" value="1"/>
</dbReference>
<evidence type="ECO:0000256" key="4">
    <source>
        <dbReference type="ARBA" id="ARBA00023235"/>
    </source>
</evidence>
<dbReference type="PANTHER" id="PTHR45745">
    <property type="entry name" value="PHOSPHOMANNOMUTASE 45A"/>
    <property type="match status" value="1"/>
</dbReference>
<name>A0ABU5CT53_9BACI</name>
<keyword evidence="7" id="KW-1185">Reference proteome</keyword>
<feature type="domain" description="Alpha-D-phosphohexomutase alpha/beta/alpha" evidence="5">
    <location>
        <begin position="42"/>
        <end position="156"/>
    </location>
</feature>
<dbReference type="Pfam" id="PF02878">
    <property type="entry name" value="PGM_PMM_I"/>
    <property type="match status" value="1"/>
</dbReference>
<keyword evidence="4" id="KW-0413">Isomerase</keyword>
<accession>A0ABU5CT53</accession>
<gene>
    <name evidence="6" type="ORF">RWD45_14345</name>
</gene>
<dbReference type="Proteomes" id="UP001275315">
    <property type="component" value="Unassembled WGS sequence"/>
</dbReference>
<dbReference type="InterPro" id="IPR016055">
    <property type="entry name" value="A-D-PHexomutase_a/b/a-I/II/III"/>
</dbReference>
<keyword evidence="3" id="KW-0460">Magnesium</keyword>
<evidence type="ECO:0000256" key="2">
    <source>
        <dbReference type="ARBA" id="ARBA00022723"/>
    </source>
</evidence>
<reference evidence="6 7" key="1">
    <citation type="submission" date="2023-10" db="EMBL/GenBank/DDBJ databases">
        <title>Virgibacillus soli CC-YMP-6 genome.</title>
        <authorList>
            <person name="Miliotis G."/>
            <person name="Sengupta P."/>
            <person name="Hameed A."/>
            <person name="Chuvochina M."/>
            <person name="Mcdonagh F."/>
            <person name="Simpson A.C."/>
            <person name="Singh N.K."/>
            <person name="Rekha P.D."/>
            <person name="Raman K."/>
            <person name="Hugenholtz P."/>
            <person name="Venkateswaran K."/>
        </authorList>
    </citation>
    <scope>NUCLEOTIDE SEQUENCE [LARGE SCALE GENOMIC DNA]</scope>
    <source>
        <strain evidence="6 7">CC-YMP-6</strain>
    </source>
</reference>
<comment type="caution">
    <text evidence="6">The sequence shown here is derived from an EMBL/GenBank/DDBJ whole genome shotgun (WGS) entry which is preliminary data.</text>
</comment>
<dbReference type="InterPro" id="IPR005844">
    <property type="entry name" value="A-D-PHexomutase_a/b/a-I"/>
</dbReference>
<comment type="similarity">
    <text evidence="1">Belongs to the phosphohexose mutase family.</text>
</comment>
<dbReference type="InterPro" id="IPR016066">
    <property type="entry name" value="A-D-PHexomutase_CS"/>
</dbReference>
<dbReference type="PROSITE" id="PS00710">
    <property type="entry name" value="PGM_PMM"/>
    <property type="match status" value="1"/>
</dbReference>
<keyword evidence="2" id="KW-0479">Metal-binding</keyword>
<evidence type="ECO:0000256" key="1">
    <source>
        <dbReference type="ARBA" id="ARBA00010231"/>
    </source>
</evidence>
<evidence type="ECO:0000259" key="5">
    <source>
        <dbReference type="Pfam" id="PF02878"/>
    </source>
</evidence>